<evidence type="ECO:0008006" key="4">
    <source>
        <dbReference type="Google" id="ProtNLM"/>
    </source>
</evidence>
<accession>A0A0G0VAC0</accession>
<protein>
    <recommendedName>
        <fullName evidence="4">Cell division protein FtsL</fullName>
    </recommendedName>
</protein>
<gene>
    <name evidence="2" type="ORF">UU48_C0007G0002</name>
</gene>
<feature type="transmembrane region" description="Helical" evidence="1">
    <location>
        <begin position="21"/>
        <end position="46"/>
    </location>
</feature>
<keyword evidence="1" id="KW-1133">Transmembrane helix</keyword>
<proteinExistence type="predicted"/>
<organism evidence="2 3">
    <name type="scientific">Candidatus Uhrbacteria bacterium GW2011_GWF2_41_16</name>
    <dbReference type="NCBI Taxonomy" id="1618997"/>
    <lineage>
        <taxon>Bacteria</taxon>
        <taxon>Candidatus Uhriibacteriota</taxon>
    </lineage>
</organism>
<keyword evidence="1" id="KW-0812">Transmembrane</keyword>
<keyword evidence="1" id="KW-0472">Membrane</keyword>
<evidence type="ECO:0000256" key="1">
    <source>
        <dbReference type="SAM" id="Phobius"/>
    </source>
</evidence>
<name>A0A0G0VAC0_9BACT</name>
<reference evidence="2 3" key="1">
    <citation type="journal article" date="2015" name="Nature">
        <title>rRNA introns, odd ribosomes, and small enigmatic genomes across a large radiation of phyla.</title>
        <authorList>
            <person name="Brown C.T."/>
            <person name="Hug L.A."/>
            <person name="Thomas B.C."/>
            <person name="Sharon I."/>
            <person name="Castelle C.J."/>
            <person name="Singh A."/>
            <person name="Wilkins M.J."/>
            <person name="Williams K.H."/>
            <person name="Banfield J.F."/>
        </authorList>
    </citation>
    <scope>NUCLEOTIDE SEQUENCE [LARGE SCALE GENOMIC DNA]</scope>
</reference>
<sequence length="117" mass="13169">MSKFSQTMFSSVRRTRSFFAAIGQHIVSLNVACLGCMVLLILLSIIQVNRAATKGYQIRELEKHISQLKLETQVLETTAAEQRSMETVHRKVQMLGMVKTDQTHYVGSDAAALSFHR</sequence>
<dbReference type="AlphaFoldDB" id="A0A0G0VAC0"/>
<dbReference type="Proteomes" id="UP000034746">
    <property type="component" value="Unassembled WGS sequence"/>
</dbReference>
<comment type="caution">
    <text evidence="2">The sequence shown here is derived from an EMBL/GenBank/DDBJ whole genome shotgun (WGS) entry which is preliminary data.</text>
</comment>
<evidence type="ECO:0000313" key="2">
    <source>
        <dbReference type="EMBL" id="KKR97869.1"/>
    </source>
</evidence>
<dbReference type="EMBL" id="LCAU01000007">
    <property type="protein sequence ID" value="KKR97869.1"/>
    <property type="molecule type" value="Genomic_DNA"/>
</dbReference>
<evidence type="ECO:0000313" key="3">
    <source>
        <dbReference type="Proteomes" id="UP000034746"/>
    </source>
</evidence>